<dbReference type="EMBL" id="JAKKPZ010000001">
    <property type="protein sequence ID" value="KAI1727991.1"/>
    <property type="molecule type" value="Genomic_DNA"/>
</dbReference>
<dbReference type="PANTHER" id="PTHR45757:SF17">
    <property type="entry name" value="MAJOR FACILITATOR SUPERFAMILY (MFS) PROFILE DOMAIN-CONTAINING PROTEIN"/>
    <property type="match status" value="1"/>
</dbReference>
<feature type="transmembrane region" description="Helical" evidence="2">
    <location>
        <begin position="163"/>
        <end position="181"/>
    </location>
</feature>
<dbReference type="GO" id="GO:0022857">
    <property type="term" value="F:transmembrane transporter activity"/>
    <property type="evidence" value="ECO:0007669"/>
    <property type="project" value="InterPro"/>
</dbReference>
<dbReference type="PANTHER" id="PTHR45757">
    <property type="entry name" value="PROTEIN CBG23364-RELATED"/>
    <property type="match status" value="1"/>
</dbReference>
<accession>A0AAD4NEH5</accession>
<dbReference type="Pfam" id="PF07690">
    <property type="entry name" value="MFS_1"/>
    <property type="match status" value="1"/>
</dbReference>
<dbReference type="AlphaFoldDB" id="A0AAD4NEH5"/>
<dbReference type="InterPro" id="IPR036259">
    <property type="entry name" value="MFS_trans_sf"/>
</dbReference>
<feature type="transmembrane region" description="Helical" evidence="2">
    <location>
        <begin position="363"/>
        <end position="380"/>
    </location>
</feature>
<feature type="transmembrane region" description="Helical" evidence="2">
    <location>
        <begin position="253"/>
        <end position="275"/>
    </location>
</feature>
<sequence>MASIFSNTIALNFTVICMTSESRNNVTGKPSHIYSLYEKTTLEWAFSISAMLATFPFSHLCCHYGARYVFLLAGVLSVVANALIPFLYELGYGWMMIVKIIQGFTYASDFAVMGVICTRWSALREMARFVSVLTCFTPMASIFTYVSSGLICDTSWLGWPWVHYFHAMVTSLVFTAWMIFYTDSAEDNRFVTRTELEIIFENKTEAHKHRVAFVPYKEIISSLAIWTVWLNAFADIFAGYFILLYIPYYLNQILHYSVLQTGVIGAVISWNNIPVKLISGFVSDRIRCISERHKMRLFNTIATVFPALSYILVSLAPVDKPIISVILFGSIIGSIGVNAGGFYKCGALISRQYAETVISFTQFIKCAVFFMAPALMAALVPDRSEPYQWHRMFYLIAGSLIFANVLFLIYASDEPCAFTKISSKACNAEK</sequence>
<keyword evidence="5" id="KW-1185">Reference proteome</keyword>
<reference evidence="4" key="1">
    <citation type="submission" date="2022-01" db="EMBL/GenBank/DDBJ databases">
        <title>Genome Sequence Resource for Two Populations of Ditylenchus destructor, the Migratory Endoparasitic Phytonematode.</title>
        <authorList>
            <person name="Zhang H."/>
            <person name="Lin R."/>
            <person name="Xie B."/>
        </authorList>
    </citation>
    <scope>NUCLEOTIDE SEQUENCE</scope>
    <source>
        <strain evidence="4">BazhouSP</strain>
    </source>
</reference>
<dbReference type="PROSITE" id="PS50850">
    <property type="entry name" value="MFS"/>
    <property type="match status" value="1"/>
</dbReference>
<evidence type="ECO:0000313" key="5">
    <source>
        <dbReference type="Proteomes" id="UP001201812"/>
    </source>
</evidence>
<dbReference type="GO" id="GO:0016020">
    <property type="term" value="C:membrane"/>
    <property type="evidence" value="ECO:0007669"/>
    <property type="project" value="UniProtKB-SubCell"/>
</dbReference>
<feature type="transmembrane region" description="Helical" evidence="2">
    <location>
        <begin position="129"/>
        <end position="151"/>
    </location>
</feature>
<feature type="transmembrane region" description="Helical" evidence="2">
    <location>
        <begin position="94"/>
        <end position="117"/>
    </location>
</feature>
<keyword evidence="2" id="KW-1133">Transmembrane helix</keyword>
<feature type="transmembrane region" description="Helical" evidence="2">
    <location>
        <begin position="44"/>
        <end position="62"/>
    </location>
</feature>
<comment type="caution">
    <text evidence="4">The sequence shown here is derived from an EMBL/GenBank/DDBJ whole genome shotgun (WGS) entry which is preliminary data.</text>
</comment>
<feature type="transmembrane region" description="Helical" evidence="2">
    <location>
        <begin position="69"/>
        <end position="88"/>
    </location>
</feature>
<evidence type="ECO:0000313" key="4">
    <source>
        <dbReference type="EMBL" id="KAI1727991.1"/>
    </source>
</evidence>
<feature type="transmembrane region" description="Helical" evidence="2">
    <location>
        <begin position="296"/>
        <end position="316"/>
    </location>
</feature>
<feature type="transmembrane region" description="Helical" evidence="2">
    <location>
        <begin position="392"/>
        <end position="411"/>
    </location>
</feature>
<dbReference type="InterPro" id="IPR020846">
    <property type="entry name" value="MFS_dom"/>
</dbReference>
<dbReference type="InterPro" id="IPR011701">
    <property type="entry name" value="MFS"/>
</dbReference>
<name>A0AAD4NEH5_9BILA</name>
<gene>
    <name evidence="4" type="ORF">DdX_00140</name>
</gene>
<proteinExistence type="predicted"/>
<feature type="transmembrane region" description="Helical" evidence="2">
    <location>
        <begin position="322"/>
        <end position="343"/>
    </location>
</feature>
<dbReference type="SUPFAM" id="SSF103473">
    <property type="entry name" value="MFS general substrate transporter"/>
    <property type="match status" value="1"/>
</dbReference>
<feature type="transmembrane region" description="Helical" evidence="2">
    <location>
        <begin position="223"/>
        <end position="247"/>
    </location>
</feature>
<feature type="domain" description="Major facilitator superfamily (MFS) profile" evidence="3">
    <location>
        <begin position="1"/>
        <end position="415"/>
    </location>
</feature>
<dbReference type="Gene3D" id="1.20.1250.20">
    <property type="entry name" value="MFS general substrate transporter like domains"/>
    <property type="match status" value="2"/>
</dbReference>
<organism evidence="4 5">
    <name type="scientific">Ditylenchus destructor</name>
    <dbReference type="NCBI Taxonomy" id="166010"/>
    <lineage>
        <taxon>Eukaryota</taxon>
        <taxon>Metazoa</taxon>
        <taxon>Ecdysozoa</taxon>
        <taxon>Nematoda</taxon>
        <taxon>Chromadorea</taxon>
        <taxon>Rhabditida</taxon>
        <taxon>Tylenchina</taxon>
        <taxon>Tylenchomorpha</taxon>
        <taxon>Sphaerularioidea</taxon>
        <taxon>Anguinidae</taxon>
        <taxon>Anguininae</taxon>
        <taxon>Ditylenchus</taxon>
    </lineage>
</organism>
<comment type="subcellular location">
    <subcellularLocation>
        <location evidence="1">Membrane</location>
        <topology evidence="1">Multi-pass membrane protein</topology>
    </subcellularLocation>
</comment>
<keyword evidence="2" id="KW-0812">Transmembrane</keyword>
<protein>
    <submittedName>
        <fullName evidence="4">Major facilitator superfamily domain-containing protein</fullName>
    </submittedName>
</protein>
<evidence type="ECO:0000256" key="1">
    <source>
        <dbReference type="ARBA" id="ARBA00004141"/>
    </source>
</evidence>
<evidence type="ECO:0000256" key="2">
    <source>
        <dbReference type="SAM" id="Phobius"/>
    </source>
</evidence>
<dbReference type="Proteomes" id="UP001201812">
    <property type="component" value="Unassembled WGS sequence"/>
</dbReference>
<evidence type="ECO:0000259" key="3">
    <source>
        <dbReference type="PROSITE" id="PS50850"/>
    </source>
</evidence>
<keyword evidence="2" id="KW-0472">Membrane</keyword>